<evidence type="ECO:0000256" key="1">
    <source>
        <dbReference type="SAM" id="Coils"/>
    </source>
</evidence>
<accession>A0A5J4YPX0</accession>
<keyword evidence="4" id="KW-1185">Reference proteome</keyword>
<dbReference type="EMBL" id="VRMN01000008">
    <property type="protein sequence ID" value="KAA8493010.1"/>
    <property type="molecule type" value="Genomic_DNA"/>
</dbReference>
<evidence type="ECO:0000313" key="3">
    <source>
        <dbReference type="EMBL" id="KAA8493010.1"/>
    </source>
</evidence>
<feature type="compositionally biased region" description="Polar residues" evidence="2">
    <location>
        <begin position="279"/>
        <end position="294"/>
    </location>
</feature>
<dbReference type="AlphaFoldDB" id="A0A5J4YPX0"/>
<feature type="region of interest" description="Disordered" evidence="2">
    <location>
        <begin position="261"/>
        <end position="294"/>
    </location>
</feature>
<evidence type="ECO:0000313" key="4">
    <source>
        <dbReference type="Proteomes" id="UP000324585"/>
    </source>
</evidence>
<gene>
    <name evidence="3" type="ORF">FVE85_9282</name>
</gene>
<evidence type="ECO:0000256" key="2">
    <source>
        <dbReference type="SAM" id="MobiDB-lite"/>
    </source>
</evidence>
<organism evidence="3 4">
    <name type="scientific">Porphyridium purpureum</name>
    <name type="common">Red alga</name>
    <name type="synonym">Porphyridium cruentum</name>
    <dbReference type="NCBI Taxonomy" id="35688"/>
    <lineage>
        <taxon>Eukaryota</taxon>
        <taxon>Rhodophyta</taxon>
        <taxon>Bangiophyceae</taxon>
        <taxon>Porphyridiales</taxon>
        <taxon>Porphyridiaceae</taxon>
        <taxon>Porphyridium</taxon>
    </lineage>
</organism>
<feature type="region of interest" description="Disordered" evidence="2">
    <location>
        <begin position="26"/>
        <end position="49"/>
    </location>
</feature>
<feature type="compositionally biased region" description="Basic and acidic residues" evidence="2">
    <location>
        <begin position="261"/>
        <end position="272"/>
    </location>
</feature>
<dbReference type="Proteomes" id="UP000324585">
    <property type="component" value="Unassembled WGS sequence"/>
</dbReference>
<feature type="coiled-coil region" evidence="1">
    <location>
        <begin position="141"/>
        <end position="232"/>
    </location>
</feature>
<feature type="region of interest" description="Disordered" evidence="2">
    <location>
        <begin position="1"/>
        <end position="20"/>
    </location>
</feature>
<proteinExistence type="predicted"/>
<keyword evidence="1" id="KW-0175">Coiled coil</keyword>
<comment type="caution">
    <text evidence="3">The sequence shown here is derived from an EMBL/GenBank/DDBJ whole genome shotgun (WGS) entry which is preliminary data.</text>
</comment>
<name>A0A5J4YPX0_PORPP</name>
<protein>
    <submittedName>
        <fullName evidence="3">Uncharacterized protein</fullName>
    </submittedName>
</protein>
<sequence length="294" mass="32504">MWRRQSRAPSRPADGGLAGFVAPRANAEGETASQAANDADGARRPNGAHVMVNPHMDERLDERLRLRNELRRLQGMDLSAIETLLLQQRDEQRGSALECTYDATAAARTSHSQDSGSSSLSSGSTHSISCLAAQWARKLFVQGTMERLQRLAVENARLEKELEEYKSPALHASRRSTSGNERTDIASPAGEAALRAQLDAQQRRNAALERENVALRQENNSLTHHLQDAERKLQSELRIKEVLLDMKAKLDAEAASARLERVDSVASSRERSALYASPHHSSITKQPRQNGFVN</sequence>
<reference evidence="4" key="1">
    <citation type="journal article" date="2019" name="Nat. Commun.">
        <title>Expansion of phycobilisome linker gene families in mesophilic red algae.</title>
        <authorList>
            <person name="Lee J."/>
            <person name="Kim D."/>
            <person name="Bhattacharya D."/>
            <person name="Yoon H.S."/>
        </authorList>
    </citation>
    <scope>NUCLEOTIDE SEQUENCE [LARGE SCALE GENOMIC DNA]</scope>
    <source>
        <strain evidence="4">CCMP 1328</strain>
    </source>
</reference>